<keyword evidence="1" id="KW-0472">Membrane</keyword>
<sequence length="1100" mass="118743">MKLVEGAMTRPVTVVMLTTAAVVFGLVSLGRLPQNLLPDISYPTLTVRTEYPDAAPAEVEKLVTEPLEESVSVVRGLRGLRSSSRSGASEIVLEFGWKTDMDYASLDVREKIDTVRLPDDAAAPVLLRYDPTLDPVLRIGLSGGTDPVTLREIADRIVKKDLESLLGVASVRIQGGLEEEIQVEVDEGKIAKLGVPISTVGQFLAQQNLNAAGGRLRDRDSEFLVRTLNEFDDLGDLGETVLYEEDGRRIALQDVATIQRGFKERDVITRVAGKESVELAVYKEGDANTVQVAKAVRSRLDVLQSRLPDDIDAAVLSDQSVFIEQSVNEVRSNAIVGGILAVLVLFLFLKQRKPTAIVGVTIPISILATFFVMQQLGVSLNIMSLGGLALGVGMLVDNAIVVLEAIHRHRLDGKDVWTATRDGASEVSRAVVASTLTTVAVFLPIVFVEGIAGQIFRDQALTVTASLVVSLIAALTLIPMLSAIGARPDAMPALTGDSSGSPGSAAPVGVGASADVSASVPSGAPVAAGRTARVRRVFRPVLRGLAFVPRWIGRIVFVLLPGGLLFVLRKVSGFLTWAFSRLLGPVGRGFDLIWDRVDVAYPNLLTRAVRRPGWTLTWALVPIVAAVLLFPRLGVDLVPQFVQGRFSFELELPPGTPLWKMESAVHDLEETLAQDDRIGLFYTTIGESSDLGSGASERRENVARLDVSITHLDDPAEEEAVVASIRDHLEKETEFRHTFSRPSYFSFRTPVEVHVFGYDLAELQTYGDELVSELSRVPGFEDVRSSVEDGSPELQVVFDRERMASFDLDLATVSQTLRNKIRGDVATRYKERDKQLDILVRTADARTLDISQVDGLLISQVDGIPVPLSTVADVQIGRGPSEITRIDQQRAAVIRANLSGRDLGSATRAIESVVAKNPPPSSLAVSLSGQNDEVRDSYKSLVLAVALAIFMVYMVMASQFESFLHPLVILLTVPLGMVGVIFSLAVTGTSISVVVLIGVVMLTGIVVNNAIVLVDFINQRRRQGLEKLEAIRDAARARLRPILMTTTTTVLGLLPMALGLGEGAEIRAPMAVAVIGGLLFATVLTLFLIPTVYAAVDRGA</sequence>
<feature type="transmembrane region" description="Helical" evidence="1">
    <location>
        <begin position="615"/>
        <end position="635"/>
    </location>
</feature>
<dbReference type="SUPFAM" id="SSF82866">
    <property type="entry name" value="Multidrug efflux transporter AcrB transmembrane domain"/>
    <property type="match status" value="2"/>
</dbReference>
<dbReference type="PANTHER" id="PTHR32063:SF0">
    <property type="entry name" value="SWARMING MOTILITY PROTEIN SWRC"/>
    <property type="match status" value="1"/>
</dbReference>
<dbReference type="PRINTS" id="PR00702">
    <property type="entry name" value="ACRIFLAVINRP"/>
</dbReference>
<proteinExistence type="predicted"/>
<feature type="transmembrane region" description="Helical" evidence="1">
    <location>
        <begin position="551"/>
        <end position="568"/>
    </location>
</feature>
<dbReference type="AlphaFoldDB" id="A0A956SFZ9"/>
<dbReference type="InterPro" id="IPR001036">
    <property type="entry name" value="Acrflvin-R"/>
</dbReference>
<feature type="transmembrane region" description="Helical" evidence="1">
    <location>
        <begin position="12"/>
        <end position="32"/>
    </location>
</feature>
<feature type="transmembrane region" description="Helical" evidence="1">
    <location>
        <begin position="991"/>
        <end position="1018"/>
    </location>
</feature>
<dbReference type="GO" id="GO:0042910">
    <property type="term" value="F:xenobiotic transmembrane transporter activity"/>
    <property type="evidence" value="ECO:0007669"/>
    <property type="project" value="TreeGrafter"/>
</dbReference>
<accession>A0A956SFZ9</accession>
<gene>
    <name evidence="2" type="ORF">KDA27_13525</name>
</gene>
<dbReference type="GO" id="GO:0005886">
    <property type="term" value="C:plasma membrane"/>
    <property type="evidence" value="ECO:0007669"/>
    <property type="project" value="TreeGrafter"/>
</dbReference>
<feature type="transmembrane region" description="Helical" evidence="1">
    <location>
        <begin position="938"/>
        <end position="956"/>
    </location>
</feature>
<organism evidence="2 3">
    <name type="scientific">Eiseniibacteriota bacterium</name>
    <dbReference type="NCBI Taxonomy" id="2212470"/>
    <lineage>
        <taxon>Bacteria</taxon>
        <taxon>Candidatus Eiseniibacteriota</taxon>
    </lineage>
</organism>
<feature type="transmembrane region" description="Helical" evidence="1">
    <location>
        <begin position="427"/>
        <end position="448"/>
    </location>
</feature>
<feature type="transmembrane region" description="Helical" evidence="1">
    <location>
        <begin position="963"/>
        <end position="985"/>
    </location>
</feature>
<feature type="transmembrane region" description="Helical" evidence="1">
    <location>
        <begin position="382"/>
        <end position="406"/>
    </location>
</feature>
<dbReference type="Gene3D" id="3.30.70.1430">
    <property type="entry name" value="Multidrug efflux transporter AcrB pore domain"/>
    <property type="match status" value="2"/>
</dbReference>
<dbReference type="SUPFAM" id="SSF82693">
    <property type="entry name" value="Multidrug efflux transporter AcrB pore domain, PN1, PN2, PC1 and PC2 subdomains"/>
    <property type="match status" value="2"/>
</dbReference>
<dbReference type="Gene3D" id="3.30.2090.10">
    <property type="entry name" value="Multidrug efflux transporter AcrB TolC docking domain, DN and DC subdomains"/>
    <property type="match status" value="2"/>
</dbReference>
<keyword evidence="1" id="KW-0812">Transmembrane</keyword>
<evidence type="ECO:0000256" key="1">
    <source>
        <dbReference type="SAM" id="Phobius"/>
    </source>
</evidence>
<feature type="transmembrane region" description="Helical" evidence="1">
    <location>
        <begin position="460"/>
        <end position="481"/>
    </location>
</feature>
<feature type="transmembrane region" description="Helical" evidence="1">
    <location>
        <begin position="356"/>
        <end position="376"/>
    </location>
</feature>
<evidence type="ECO:0000313" key="2">
    <source>
        <dbReference type="EMBL" id="MCA9756818.1"/>
    </source>
</evidence>
<dbReference type="Pfam" id="PF00873">
    <property type="entry name" value="ACR_tran"/>
    <property type="match status" value="2"/>
</dbReference>
<reference evidence="2" key="1">
    <citation type="submission" date="2020-04" db="EMBL/GenBank/DDBJ databases">
        <authorList>
            <person name="Zhang T."/>
        </authorList>
    </citation>
    <scope>NUCLEOTIDE SEQUENCE</scope>
    <source>
        <strain evidence="2">HKST-UBA02</strain>
    </source>
</reference>
<dbReference type="InterPro" id="IPR027463">
    <property type="entry name" value="AcrB_DN_DC_subdom"/>
</dbReference>
<dbReference type="Gene3D" id="1.20.1640.10">
    <property type="entry name" value="Multidrug efflux transporter AcrB transmembrane domain"/>
    <property type="match status" value="2"/>
</dbReference>
<reference evidence="2" key="2">
    <citation type="journal article" date="2021" name="Microbiome">
        <title>Successional dynamics and alternative stable states in a saline activated sludge microbial community over 9 years.</title>
        <authorList>
            <person name="Wang Y."/>
            <person name="Ye J."/>
            <person name="Ju F."/>
            <person name="Liu L."/>
            <person name="Boyd J.A."/>
            <person name="Deng Y."/>
            <person name="Parks D.H."/>
            <person name="Jiang X."/>
            <person name="Yin X."/>
            <person name="Woodcroft B.J."/>
            <person name="Tyson G.W."/>
            <person name="Hugenholtz P."/>
            <person name="Polz M.F."/>
            <person name="Zhang T."/>
        </authorList>
    </citation>
    <scope>NUCLEOTIDE SEQUENCE</scope>
    <source>
        <strain evidence="2">HKST-UBA02</strain>
    </source>
</reference>
<dbReference type="SUPFAM" id="SSF82714">
    <property type="entry name" value="Multidrug efflux transporter AcrB TolC docking domain, DN and DC subdomains"/>
    <property type="match status" value="2"/>
</dbReference>
<keyword evidence="1" id="KW-1133">Transmembrane helix</keyword>
<comment type="caution">
    <text evidence="2">The sequence shown here is derived from an EMBL/GenBank/DDBJ whole genome shotgun (WGS) entry which is preliminary data.</text>
</comment>
<dbReference type="Proteomes" id="UP000739538">
    <property type="component" value="Unassembled WGS sequence"/>
</dbReference>
<feature type="transmembrane region" description="Helical" evidence="1">
    <location>
        <begin position="1039"/>
        <end position="1058"/>
    </location>
</feature>
<name>A0A956SFZ9_UNCEI</name>
<protein>
    <submittedName>
        <fullName evidence="2">Efflux RND transporter permease subunit</fullName>
    </submittedName>
</protein>
<evidence type="ECO:0000313" key="3">
    <source>
        <dbReference type="Proteomes" id="UP000739538"/>
    </source>
</evidence>
<feature type="transmembrane region" description="Helical" evidence="1">
    <location>
        <begin position="1070"/>
        <end position="1096"/>
    </location>
</feature>
<dbReference type="EMBL" id="JAGQHS010000068">
    <property type="protein sequence ID" value="MCA9756818.1"/>
    <property type="molecule type" value="Genomic_DNA"/>
</dbReference>
<dbReference type="Gene3D" id="3.30.70.1320">
    <property type="entry name" value="Multidrug efflux transporter AcrB pore domain like"/>
    <property type="match status" value="1"/>
</dbReference>
<dbReference type="PANTHER" id="PTHR32063">
    <property type="match status" value="1"/>
</dbReference>
<feature type="transmembrane region" description="Helical" evidence="1">
    <location>
        <begin position="330"/>
        <end position="349"/>
    </location>
</feature>
<dbReference type="Gene3D" id="3.30.70.1440">
    <property type="entry name" value="Multidrug efflux transporter AcrB pore domain"/>
    <property type="match status" value="1"/>
</dbReference>